<evidence type="ECO:0000313" key="1">
    <source>
        <dbReference type="EMBL" id="KAG0580562.1"/>
    </source>
</evidence>
<reference evidence="1" key="1">
    <citation type="submission" date="2020-06" db="EMBL/GenBank/DDBJ databases">
        <title>WGS assembly of Ceratodon purpureus strain R40.</title>
        <authorList>
            <person name="Carey S.B."/>
            <person name="Jenkins J."/>
            <person name="Shu S."/>
            <person name="Lovell J.T."/>
            <person name="Sreedasyam A."/>
            <person name="Maumus F."/>
            <person name="Tiley G.P."/>
            <person name="Fernandez-Pozo N."/>
            <person name="Barry K."/>
            <person name="Chen C."/>
            <person name="Wang M."/>
            <person name="Lipzen A."/>
            <person name="Daum C."/>
            <person name="Saski C.A."/>
            <person name="Payton A.C."/>
            <person name="Mcbreen J.C."/>
            <person name="Conrad R.E."/>
            <person name="Kollar L.M."/>
            <person name="Olsson S."/>
            <person name="Huttunen S."/>
            <person name="Landis J.B."/>
            <person name="Wickett N.J."/>
            <person name="Johnson M.G."/>
            <person name="Rensing S.A."/>
            <person name="Grimwood J."/>
            <person name="Schmutz J."/>
            <person name="Mcdaniel S.F."/>
        </authorList>
    </citation>
    <scope>NUCLEOTIDE SEQUENCE</scope>
    <source>
        <strain evidence="1">R40</strain>
    </source>
</reference>
<sequence>MESALAALGTNPAAQASLRSNPEFLKLLQNAMGGSSGAHEDVRVEDEEDKTSPTYVFHRSALDPGLSYHRMFLQQNPKRLRKPFQLQYLCKKSYLQKCHPEAYKDYVRMQAKIRNWFTHPTKETNSLLFCNYKNNKVAIEKCKSFIKSRHSSLGALLFNLENGKTHSMIWKEDDIYEYFLGHKQYYQKIYKQKQDALIEFASVDDRILENSLDPLALENSNDQTRIEESDIDVNNVENDFENDNNEIVEDSVEDLPRKKRKKQKKFVEDNYVCPAFSSFDEFDHLTICQVLIGCETRVEVHKNIHKWIIERKQIHQPYPKIKNINKLINDKPNAGSCSIDNFKVISK</sequence>
<keyword evidence="2" id="KW-1185">Reference proteome</keyword>
<dbReference type="EMBL" id="CM026424">
    <property type="protein sequence ID" value="KAG0580562.1"/>
    <property type="molecule type" value="Genomic_DNA"/>
</dbReference>
<name>A0A8T0IAW5_CERPU</name>
<evidence type="ECO:0000313" key="2">
    <source>
        <dbReference type="Proteomes" id="UP000822688"/>
    </source>
</evidence>
<accession>A0A8T0IAW5</accession>
<organism evidence="1 2">
    <name type="scientific">Ceratodon purpureus</name>
    <name type="common">Fire moss</name>
    <name type="synonym">Dicranum purpureum</name>
    <dbReference type="NCBI Taxonomy" id="3225"/>
    <lineage>
        <taxon>Eukaryota</taxon>
        <taxon>Viridiplantae</taxon>
        <taxon>Streptophyta</taxon>
        <taxon>Embryophyta</taxon>
        <taxon>Bryophyta</taxon>
        <taxon>Bryophytina</taxon>
        <taxon>Bryopsida</taxon>
        <taxon>Dicranidae</taxon>
        <taxon>Pseudoditrichales</taxon>
        <taxon>Ditrichaceae</taxon>
        <taxon>Ceratodon</taxon>
    </lineage>
</organism>
<gene>
    <name evidence="1" type="ORF">KC19_4G182600</name>
</gene>
<protein>
    <submittedName>
        <fullName evidence="1">Uncharacterized protein</fullName>
    </submittedName>
</protein>
<dbReference type="AlphaFoldDB" id="A0A8T0IAW5"/>
<dbReference type="Proteomes" id="UP000822688">
    <property type="component" value="Chromosome 4"/>
</dbReference>
<comment type="caution">
    <text evidence="1">The sequence shown here is derived from an EMBL/GenBank/DDBJ whole genome shotgun (WGS) entry which is preliminary data.</text>
</comment>
<proteinExistence type="predicted"/>